<organism evidence="3 4">
    <name type="scientific">Laccaria amethystina LaAM-08-1</name>
    <dbReference type="NCBI Taxonomy" id="1095629"/>
    <lineage>
        <taxon>Eukaryota</taxon>
        <taxon>Fungi</taxon>
        <taxon>Dikarya</taxon>
        <taxon>Basidiomycota</taxon>
        <taxon>Agaricomycotina</taxon>
        <taxon>Agaricomycetes</taxon>
        <taxon>Agaricomycetidae</taxon>
        <taxon>Agaricales</taxon>
        <taxon>Agaricineae</taxon>
        <taxon>Hydnangiaceae</taxon>
        <taxon>Laccaria</taxon>
    </lineage>
</organism>
<reference evidence="4" key="2">
    <citation type="submission" date="2015-01" db="EMBL/GenBank/DDBJ databases">
        <title>Evolutionary Origins and Diversification of the Mycorrhizal Mutualists.</title>
        <authorList>
            <consortium name="DOE Joint Genome Institute"/>
            <consortium name="Mycorrhizal Genomics Consortium"/>
            <person name="Kohler A."/>
            <person name="Kuo A."/>
            <person name="Nagy L.G."/>
            <person name="Floudas D."/>
            <person name="Copeland A."/>
            <person name="Barry K.W."/>
            <person name="Cichocki N."/>
            <person name="Veneault-Fourrey C."/>
            <person name="LaButti K."/>
            <person name="Lindquist E.A."/>
            <person name="Lipzen A."/>
            <person name="Lundell T."/>
            <person name="Morin E."/>
            <person name="Murat C."/>
            <person name="Riley R."/>
            <person name="Ohm R."/>
            <person name="Sun H."/>
            <person name="Tunlid A."/>
            <person name="Henrissat B."/>
            <person name="Grigoriev I.V."/>
            <person name="Hibbett D.S."/>
            <person name="Martin F."/>
        </authorList>
    </citation>
    <scope>NUCLEOTIDE SEQUENCE [LARGE SCALE GENOMIC DNA]</scope>
    <source>
        <strain evidence="4">LaAM-08-1</strain>
    </source>
</reference>
<feature type="transmembrane region" description="Helical" evidence="2">
    <location>
        <begin position="496"/>
        <end position="517"/>
    </location>
</feature>
<keyword evidence="2" id="KW-0472">Membrane</keyword>
<evidence type="ECO:0000256" key="2">
    <source>
        <dbReference type="SAM" id="Phobius"/>
    </source>
</evidence>
<feature type="compositionally biased region" description="Polar residues" evidence="1">
    <location>
        <begin position="405"/>
        <end position="417"/>
    </location>
</feature>
<evidence type="ECO:0000313" key="3">
    <source>
        <dbReference type="EMBL" id="KIJ97404.1"/>
    </source>
</evidence>
<dbReference type="HOGENOM" id="CLU_331227_0_0_1"/>
<dbReference type="AlphaFoldDB" id="A0A0C9WLN4"/>
<evidence type="ECO:0000313" key="4">
    <source>
        <dbReference type="Proteomes" id="UP000054477"/>
    </source>
</evidence>
<dbReference type="Proteomes" id="UP000054477">
    <property type="component" value="Unassembled WGS sequence"/>
</dbReference>
<keyword evidence="4" id="KW-1185">Reference proteome</keyword>
<accession>A0A0C9WLN4</accession>
<keyword evidence="2" id="KW-1133">Transmembrane helix</keyword>
<proteinExistence type="predicted"/>
<feature type="compositionally biased region" description="Polar residues" evidence="1">
    <location>
        <begin position="589"/>
        <end position="603"/>
    </location>
</feature>
<feature type="region of interest" description="Disordered" evidence="1">
    <location>
        <begin position="663"/>
        <end position="726"/>
    </location>
</feature>
<dbReference type="OrthoDB" id="3039272at2759"/>
<feature type="region of interest" description="Disordered" evidence="1">
    <location>
        <begin position="239"/>
        <end position="271"/>
    </location>
</feature>
<dbReference type="EMBL" id="KN838694">
    <property type="protein sequence ID" value="KIJ97404.1"/>
    <property type="molecule type" value="Genomic_DNA"/>
</dbReference>
<feature type="compositionally biased region" description="Polar residues" evidence="1">
    <location>
        <begin position="343"/>
        <end position="359"/>
    </location>
</feature>
<sequence>MSRLNPSCCPKLTSENVSLHQRIADVVIRSIQVFLPISTLLDAPPADVGEDGARLTCAGGCCSTGGWGYNRLVRGRRQVASTQSSSTLILAGVSVSDIAQVSVTGVASIGTNDTTTQLSSFLQGTPTLGSGTTPPTQPTLGTSLASSAAGTAALSTRSSTIAIVLTPTSGAGVPLSGPITSATSPSLSTGLQVPASTTGSISGAPTVVVPQTTTSVLPLVTTPVTTSLAGATSPPLITSVTPLPTTSTAPAETTSLPTTTFTSSTSTTTFKSGTPTVVVPQATSSVLPSVTTPTTSLAGATSPPLITSVTPLPTTSTAPAETTSLPTTTFTSSTSTPTSFTTDNQSITTSAQATSPTIMSESSTAASTLSKAESSSSSTLSSLTSSVTVSSILSTTTLSTKSHPKPSTITSSNSVAPISSPPLPESVTSFTSTSWMSNPLPLTISSGPHISTLTVTTVWTSTYFGGQVTTYSTVIETGILRTDSPKPNGFARNTGGVIAVAISATLFLILLVILIFFTCRRYQLRQSLGGSSENFLTTPHSVWRPPLGDDDDENDNPFFAVSAHPHQPPPVEDRHSGEGTAGPVGGSAESGTSGFPLQRSPSFGGQPYMPGLGQTVQTVVGNGPVVLPHNYSSPATTSVSGLPAANTSASALDIPKPVAARSATSLSMKDASSSRSHDLGSSSSGDAPLTISTGKRVSLPGPRASATAGESRRHSSTPSTSFPPEHQIDIERNLSVGSQRGFGFLKGLRTRRKSSSQSFVTVKVTPQVDSSRESLNSRTMSFYGAIQGPSSLLNPGPPPSPPLLRFPRGTDGESYQEGLIPPPLWPPVTLPPSPVPTANSSMIEGLLHPRLGIALADSYQASLASLRDNEDYTRPINGLLLNSHLRSTTTLGTQDAPGGSDAVGIAS</sequence>
<reference evidence="3 4" key="1">
    <citation type="submission" date="2014-04" db="EMBL/GenBank/DDBJ databases">
        <authorList>
            <consortium name="DOE Joint Genome Institute"/>
            <person name="Kuo A."/>
            <person name="Kohler A."/>
            <person name="Nagy L.G."/>
            <person name="Floudas D."/>
            <person name="Copeland A."/>
            <person name="Barry K.W."/>
            <person name="Cichocki N."/>
            <person name="Veneault-Fourrey C."/>
            <person name="LaButti K."/>
            <person name="Lindquist E.A."/>
            <person name="Lipzen A."/>
            <person name="Lundell T."/>
            <person name="Morin E."/>
            <person name="Murat C."/>
            <person name="Sun H."/>
            <person name="Tunlid A."/>
            <person name="Henrissat B."/>
            <person name="Grigoriev I.V."/>
            <person name="Hibbett D.S."/>
            <person name="Martin F."/>
            <person name="Nordberg H.P."/>
            <person name="Cantor M.N."/>
            <person name="Hua S.X."/>
        </authorList>
    </citation>
    <scope>NUCLEOTIDE SEQUENCE [LARGE SCALE GENOMIC DNA]</scope>
    <source>
        <strain evidence="3 4">LaAM-08-1</strain>
    </source>
</reference>
<dbReference type="STRING" id="1095629.A0A0C9WLN4"/>
<keyword evidence="2" id="KW-0812">Transmembrane</keyword>
<protein>
    <submittedName>
        <fullName evidence="3">Unplaced genomic scaffold K443scaffold_159, whole genome shotgun sequence</fullName>
    </submittedName>
</protein>
<gene>
    <name evidence="3" type="ORF">K443DRAFT_681550</name>
</gene>
<feature type="region of interest" description="Disordered" evidence="1">
    <location>
        <begin position="542"/>
        <end position="610"/>
    </location>
</feature>
<evidence type="ECO:0000256" key="1">
    <source>
        <dbReference type="SAM" id="MobiDB-lite"/>
    </source>
</evidence>
<name>A0A0C9WLN4_9AGAR</name>
<feature type="region of interest" description="Disordered" evidence="1">
    <location>
        <begin position="396"/>
        <end position="423"/>
    </location>
</feature>
<feature type="region of interest" description="Disordered" evidence="1">
    <location>
        <begin position="287"/>
        <end position="366"/>
    </location>
</feature>
<feature type="compositionally biased region" description="Low complexity" evidence="1">
    <location>
        <begin position="287"/>
        <end position="342"/>
    </location>
</feature>